<proteinExistence type="predicted"/>
<keyword evidence="1" id="KW-0472">Membrane</keyword>
<protein>
    <submittedName>
        <fullName evidence="2">Uncharacterized protein</fullName>
    </submittedName>
</protein>
<feature type="transmembrane region" description="Helical" evidence="1">
    <location>
        <begin position="26"/>
        <end position="45"/>
    </location>
</feature>
<organism evidence="2 3">
    <name type="scientific">Toxocara canis</name>
    <name type="common">Canine roundworm</name>
    <dbReference type="NCBI Taxonomy" id="6265"/>
    <lineage>
        <taxon>Eukaryota</taxon>
        <taxon>Metazoa</taxon>
        <taxon>Ecdysozoa</taxon>
        <taxon>Nematoda</taxon>
        <taxon>Chromadorea</taxon>
        <taxon>Rhabditida</taxon>
        <taxon>Spirurina</taxon>
        <taxon>Ascaridomorpha</taxon>
        <taxon>Ascaridoidea</taxon>
        <taxon>Toxocaridae</taxon>
        <taxon>Toxocara</taxon>
    </lineage>
</organism>
<evidence type="ECO:0000313" key="3">
    <source>
        <dbReference type="Proteomes" id="UP000031036"/>
    </source>
</evidence>
<dbReference type="Proteomes" id="UP000031036">
    <property type="component" value="Unassembled WGS sequence"/>
</dbReference>
<keyword evidence="1" id="KW-0812">Transmembrane</keyword>
<name>A0A0B2VM96_TOXCA</name>
<dbReference type="OrthoDB" id="5876473at2759"/>
<evidence type="ECO:0000256" key="1">
    <source>
        <dbReference type="SAM" id="Phobius"/>
    </source>
</evidence>
<sequence>MCVAAVLLLNTFYKVYYWLFDLCEHFVASALILCVLFLVFTPILFGISTTVHFRNYFFNQGFSLKFFYLVLFASPFCLLMLRAKIAPVWYFGLQTACGMSALTQDCGTFSQGVASSQSVLFMHSFSTMSF</sequence>
<keyword evidence="1" id="KW-1133">Transmembrane helix</keyword>
<comment type="caution">
    <text evidence="2">The sequence shown here is derived from an EMBL/GenBank/DDBJ whole genome shotgun (WGS) entry which is preliminary data.</text>
</comment>
<evidence type="ECO:0000313" key="2">
    <source>
        <dbReference type="EMBL" id="KHN82479.1"/>
    </source>
</evidence>
<feature type="transmembrane region" description="Helical" evidence="1">
    <location>
        <begin position="66"/>
        <end position="85"/>
    </location>
</feature>
<dbReference type="AlphaFoldDB" id="A0A0B2VM96"/>
<dbReference type="EMBL" id="JPKZ01001349">
    <property type="protein sequence ID" value="KHN82479.1"/>
    <property type="molecule type" value="Genomic_DNA"/>
</dbReference>
<reference evidence="2 3" key="1">
    <citation type="submission" date="2014-11" db="EMBL/GenBank/DDBJ databases">
        <title>Genetic blueprint of the zoonotic pathogen Toxocara canis.</title>
        <authorList>
            <person name="Zhu X.-Q."/>
            <person name="Korhonen P.K."/>
            <person name="Cai H."/>
            <person name="Young N.D."/>
            <person name="Nejsum P."/>
            <person name="von Samson-Himmelstjerna G."/>
            <person name="Boag P.R."/>
            <person name="Tan P."/>
            <person name="Li Q."/>
            <person name="Min J."/>
            <person name="Yang Y."/>
            <person name="Wang X."/>
            <person name="Fang X."/>
            <person name="Hall R.S."/>
            <person name="Hofmann A."/>
            <person name="Sternberg P.W."/>
            <person name="Jex A.R."/>
            <person name="Gasser R.B."/>
        </authorList>
    </citation>
    <scope>NUCLEOTIDE SEQUENCE [LARGE SCALE GENOMIC DNA]</scope>
    <source>
        <strain evidence="2">PN_DK_2014</strain>
    </source>
</reference>
<keyword evidence="3" id="KW-1185">Reference proteome</keyword>
<gene>
    <name evidence="2" type="ORF">Tcan_15736</name>
</gene>
<accession>A0A0B2VM96</accession>